<dbReference type="GO" id="GO:0020037">
    <property type="term" value="F:heme binding"/>
    <property type="evidence" value="ECO:0007669"/>
    <property type="project" value="InterPro"/>
</dbReference>
<evidence type="ECO:0000313" key="6">
    <source>
        <dbReference type="EMBL" id="KAF5178839.1"/>
    </source>
</evidence>
<dbReference type="GO" id="GO:0016702">
    <property type="term" value="F:oxidoreductase activity, acting on single donors with incorporation of molecular oxygen, incorporation of two atoms of oxygen"/>
    <property type="evidence" value="ECO:0007669"/>
    <property type="project" value="TreeGrafter"/>
</dbReference>
<dbReference type="PANTHER" id="PTHR11903">
    <property type="entry name" value="PROSTAGLANDIN G/H SYNTHASE"/>
    <property type="match status" value="1"/>
</dbReference>
<evidence type="ECO:0000313" key="7">
    <source>
        <dbReference type="Proteomes" id="UP000554482"/>
    </source>
</evidence>
<keyword evidence="7" id="KW-1185">Reference proteome</keyword>
<reference evidence="6 7" key="1">
    <citation type="submission" date="2020-06" db="EMBL/GenBank/DDBJ databases">
        <title>Transcriptomic and genomic resources for Thalictrum thalictroides and T. hernandezii: Facilitating candidate gene discovery in an emerging model plant lineage.</title>
        <authorList>
            <person name="Arias T."/>
            <person name="Riano-Pachon D.M."/>
            <person name="Di Stilio V.S."/>
        </authorList>
    </citation>
    <scope>NUCLEOTIDE SEQUENCE [LARGE SCALE GENOMIC DNA]</scope>
    <source>
        <strain evidence="7">cv. WT478/WT964</strain>
        <tissue evidence="6">Leaves</tissue>
    </source>
</reference>
<dbReference type="OrthoDB" id="823504at2759"/>
<dbReference type="Pfam" id="PF03098">
    <property type="entry name" value="An_peroxidase"/>
    <property type="match status" value="1"/>
</dbReference>
<keyword evidence="1" id="KW-0479">Metal-binding</keyword>
<evidence type="ECO:0000256" key="3">
    <source>
        <dbReference type="ARBA" id="ARBA00022964"/>
    </source>
</evidence>
<dbReference type="GO" id="GO:0006952">
    <property type="term" value="P:defense response"/>
    <property type="evidence" value="ECO:0007669"/>
    <property type="project" value="UniProtKB-KW"/>
</dbReference>
<dbReference type="SUPFAM" id="SSF48113">
    <property type="entry name" value="Heme-dependent peroxidases"/>
    <property type="match status" value="1"/>
</dbReference>
<name>A0A7J6V1H8_THATH</name>
<gene>
    <name evidence="6" type="ORF">FRX31_031574</name>
</gene>
<dbReference type="InterPro" id="IPR037120">
    <property type="entry name" value="Haem_peroxidase_sf_animal"/>
</dbReference>
<dbReference type="Gene3D" id="1.10.640.10">
    <property type="entry name" value="Haem peroxidase domain superfamily, animal type"/>
    <property type="match status" value="1"/>
</dbReference>
<dbReference type="GO" id="GO:0006979">
    <property type="term" value="P:response to oxidative stress"/>
    <property type="evidence" value="ECO:0007669"/>
    <property type="project" value="InterPro"/>
</dbReference>
<evidence type="ECO:0000256" key="2">
    <source>
        <dbReference type="ARBA" id="ARBA00022821"/>
    </source>
</evidence>
<dbReference type="InterPro" id="IPR050783">
    <property type="entry name" value="Oxylipin_biosynth_metab"/>
</dbReference>
<dbReference type="InterPro" id="IPR019791">
    <property type="entry name" value="Haem_peroxidase_animal"/>
</dbReference>
<dbReference type="GO" id="GO:0046872">
    <property type="term" value="F:metal ion binding"/>
    <property type="evidence" value="ECO:0007669"/>
    <property type="project" value="UniProtKB-KW"/>
</dbReference>
<dbReference type="AlphaFoldDB" id="A0A7J6V1H8"/>
<proteinExistence type="predicted"/>
<dbReference type="PANTHER" id="PTHR11903:SF11">
    <property type="entry name" value="ALPHA-DIOXYGENASE 1"/>
    <property type="match status" value="1"/>
</dbReference>
<organism evidence="6 7">
    <name type="scientific">Thalictrum thalictroides</name>
    <name type="common">Rue-anemone</name>
    <name type="synonym">Anemone thalictroides</name>
    <dbReference type="NCBI Taxonomy" id="46969"/>
    <lineage>
        <taxon>Eukaryota</taxon>
        <taxon>Viridiplantae</taxon>
        <taxon>Streptophyta</taxon>
        <taxon>Embryophyta</taxon>
        <taxon>Tracheophyta</taxon>
        <taxon>Spermatophyta</taxon>
        <taxon>Magnoliopsida</taxon>
        <taxon>Ranunculales</taxon>
        <taxon>Ranunculaceae</taxon>
        <taxon>Thalictroideae</taxon>
        <taxon>Thalictrum</taxon>
    </lineage>
</organism>
<keyword evidence="3 6" id="KW-0223">Dioxygenase</keyword>
<keyword evidence="2" id="KW-0611">Plant defense</keyword>
<sequence length="223" mass="25690">MHVIISSIRALFSAPFYGLIHRDFHQLVATMPLTDKILFLTMHSVDKFGKWHRSPVFLGLIYLAIRRTLQQKYNLINVGPSPVGVRFNPADYPYRTSDGKFNDPFNEVAGSQGSFFGRNIQPVDQRAKLMKPDPMVVAAKLLARTDFKDTGKQFNMIAASWIQFMIHDWIDHLEDTQQIELIAPSEVASQCPLKSFKFYKTREIPTGFYNIKSGHLNIRTPWW</sequence>
<dbReference type="EMBL" id="JABWDY010039528">
    <property type="protein sequence ID" value="KAF5178839.1"/>
    <property type="molecule type" value="Genomic_DNA"/>
</dbReference>
<evidence type="ECO:0000256" key="1">
    <source>
        <dbReference type="ARBA" id="ARBA00022723"/>
    </source>
</evidence>
<keyword evidence="4" id="KW-0560">Oxidoreductase</keyword>
<evidence type="ECO:0000256" key="4">
    <source>
        <dbReference type="ARBA" id="ARBA00023002"/>
    </source>
</evidence>
<dbReference type="Proteomes" id="UP000554482">
    <property type="component" value="Unassembled WGS sequence"/>
</dbReference>
<dbReference type="PROSITE" id="PS50292">
    <property type="entry name" value="PEROXIDASE_3"/>
    <property type="match status" value="1"/>
</dbReference>
<keyword evidence="5" id="KW-0408">Iron</keyword>
<dbReference type="GO" id="GO:0006631">
    <property type="term" value="P:fatty acid metabolic process"/>
    <property type="evidence" value="ECO:0007669"/>
    <property type="project" value="UniProtKB-ARBA"/>
</dbReference>
<evidence type="ECO:0000256" key="5">
    <source>
        <dbReference type="ARBA" id="ARBA00023004"/>
    </source>
</evidence>
<accession>A0A7J6V1H8</accession>
<dbReference type="GO" id="GO:0004601">
    <property type="term" value="F:peroxidase activity"/>
    <property type="evidence" value="ECO:0007669"/>
    <property type="project" value="InterPro"/>
</dbReference>
<comment type="caution">
    <text evidence="6">The sequence shown here is derived from an EMBL/GenBank/DDBJ whole genome shotgun (WGS) entry which is preliminary data.</text>
</comment>
<dbReference type="InterPro" id="IPR010255">
    <property type="entry name" value="Haem_peroxidase_sf"/>
</dbReference>
<protein>
    <submittedName>
        <fullName evidence="6">Alpha-dioxygenase</fullName>
    </submittedName>
</protein>